<reference evidence="2 3" key="1">
    <citation type="submission" date="2019-05" db="EMBL/GenBank/DDBJ databases">
        <title>Another draft genome of Portunus trituberculatus and its Hox gene families provides insights of decapod evolution.</title>
        <authorList>
            <person name="Jeong J.-H."/>
            <person name="Song I."/>
            <person name="Kim S."/>
            <person name="Choi T."/>
            <person name="Kim D."/>
            <person name="Ryu S."/>
            <person name="Kim W."/>
        </authorList>
    </citation>
    <scope>NUCLEOTIDE SEQUENCE [LARGE SCALE GENOMIC DNA]</scope>
    <source>
        <tissue evidence="2">Muscle</tissue>
    </source>
</reference>
<gene>
    <name evidence="2" type="ORF">E2C01_013321</name>
</gene>
<evidence type="ECO:0000256" key="1">
    <source>
        <dbReference type="SAM" id="MobiDB-lite"/>
    </source>
</evidence>
<keyword evidence="3" id="KW-1185">Reference proteome</keyword>
<dbReference type="AlphaFoldDB" id="A0A5B7DGS0"/>
<sequence>MRHPANLFCHAAMTGGHWRGHHVKHQWKTKTEHIENRARKNSSDKPSSEMECEIAPDYWRDWRRESCPVVANDNDDDEEDNMKKNNKNEKSEEKSNPMTSRLTTVPNTTKNKLNGHLSPFPLVRKKESQE</sequence>
<feature type="compositionally biased region" description="Basic and acidic residues" evidence="1">
    <location>
        <begin position="81"/>
        <end position="95"/>
    </location>
</feature>
<proteinExistence type="predicted"/>
<evidence type="ECO:0000313" key="2">
    <source>
        <dbReference type="EMBL" id="MPC20379.1"/>
    </source>
</evidence>
<accession>A0A5B7DGS0</accession>
<feature type="region of interest" description="Disordered" evidence="1">
    <location>
        <begin position="69"/>
        <end position="130"/>
    </location>
</feature>
<protein>
    <submittedName>
        <fullName evidence="2">Uncharacterized protein</fullName>
    </submittedName>
</protein>
<organism evidence="2 3">
    <name type="scientific">Portunus trituberculatus</name>
    <name type="common">Swimming crab</name>
    <name type="synonym">Neptunus trituberculatus</name>
    <dbReference type="NCBI Taxonomy" id="210409"/>
    <lineage>
        <taxon>Eukaryota</taxon>
        <taxon>Metazoa</taxon>
        <taxon>Ecdysozoa</taxon>
        <taxon>Arthropoda</taxon>
        <taxon>Crustacea</taxon>
        <taxon>Multicrustacea</taxon>
        <taxon>Malacostraca</taxon>
        <taxon>Eumalacostraca</taxon>
        <taxon>Eucarida</taxon>
        <taxon>Decapoda</taxon>
        <taxon>Pleocyemata</taxon>
        <taxon>Brachyura</taxon>
        <taxon>Eubrachyura</taxon>
        <taxon>Portunoidea</taxon>
        <taxon>Portunidae</taxon>
        <taxon>Portuninae</taxon>
        <taxon>Portunus</taxon>
    </lineage>
</organism>
<feature type="region of interest" description="Disordered" evidence="1">
    <location>
        <begin position="28"/>
        <end position="52"/>
    </location>
</feature>
<comment type="caution">
    <text evidence="2">The sequence shown here is derived from an EMBL/GenBank/DDBJ whole genome shotgun (WGS) entry which is preliminary data.</text>
</comment>
<feature type="compositionally biased region" description="Basic and acidic residues" evidence="1">
    <location>
        <begin position="29"/>
        <end position="48"/>
    </location>
</feature>
<name>A0A5B7DGS0_PORTR</name>
<dbReference type="Proteomes" id="UP000324222">
    <property type="component" value="Unassembled WGS sequence"/>
</dbReference>
<evidence type="ECO:0000313" key="3">
    <source>
        <dbReference type="Proteomes" id="UP000324222"/>
    </source>
</evidence>
<dbReference type="EMBL" id="VSRR010000865">
    <property type="protein sequence ID" value="MPC20379.1"/>
    <property type="molecule type" value="Genomic_DNA"/>
</dbReference>
<feature type="compositionally biased region" description="Polar residues" evidence="1">
    <location>
        <begin position="97"/>
        <end position="112"/>
    </location>
</feature>